<dbReference type="InterPro" id="IPR011600">
    <property type="entry name" value="Pept_C14_caspase"/>
</dbReference>
<dbReference type="EMBL" id="JAURTK010000018">
    <property type="protein sequence ID" value="MDP9651337.1"/>
    <property type="molecule type" value="Genomic_DNA"/>
</dbReference>
<dbReference type="AlphaFoldDB" id="A0AB73IMV0"/>
<evidence type="ECO:0000313" key="3">
    <source>
        <dbReference type="Proteomes" id="UP001229486"/>
    </source>
</evidence>
<dbReference type="GO" id="GO:0004197">
    <property type="term" value="F:cysteine-type endopeptidase activity"/>
    <property type="evidence" value="ECO:0007669"/>
    <property type="project" value="InterPro"/>
</dbReference>
<evidence type="ECO:0000259" key="1">
    <source>
        <dbReference type="PROSITE" id="PS50208"/>
    </source>
</evidence>
<dbReference type="InterPro" id="IPR029030">
    <property type="entry name" value="Caspase-like_dom_sf"/>
</dbReference>
<protein>
    <recommendedName>
        <fullName evidence="1">Caspase family p20 domain-containing protein</fullName>
    </recommendedName>
</protein>
<dbReference type="InterPro" id="IPR052039">
    <property type="entry name" value="Caspase-related_regulators"/>
</dbReference>
<sequence>MLYKVAALVIGNGAYPGAELKNPTNDAEDFSKVLTGYGFSVTTLKDATRSEIDRAMKAFQASLASSDVGIFYFAGHGLQVGGQNYITAVDTDFSDETVLKYSSIPLNRLIESMERSNNNTNLIILDACRNNPYERAWHRSVEQSGLAPVYVPKGTLIAFATSPGQVALDGKGRNGTYTEALLRHIHTPDITVEETFKRVRKTLSAVTKGRQTSWEHTSLSGDFFFNVSLGKRIDGYGKHAIADKLFVVRPDIPGNDIIRDLRSHNWYVQNPAINALSPAAVQGIDKDTLFVIGRNVYQAACGGSTAASGFLANYSAKAVGYGAECANAILDGMLFEIFFNPKGEIRQQFKIGEFNVLFELQADPALSPSFDFISECLSLYGSRFYQIPGKNLKTSVDVVSDATDKGEHIIRGVYFAGIDVLRNTDDEQTELGLEPMRADALIERISEEMVIPLDLLAVSCAFPHDQKTRVLFPYGHTVSKG</sequence>
<dbReference type="PANTHER" id="PTHR22576:SF37">
    <property type="entry name" value="MUCOSA-ASSOCIATED LYMPHOID TISSUE LYMPHOMA TRANSLOCATION PROTEIN 1"/>
    <property type="match status" value="1"/>
</dbReference>
<dbReference type="Pfam" id="PF00656">
    <property type="entry name" value="Peptidase_C14"/>
    <property type="match status" value="1"/>
</dbReference>
<dbReference type="PANTHER" id="PTHR22576">
    <property type="entry name" value="MUCOSA ASSOCIATED LYMPHOID TISSUE LYMPHOMA TRANSLOCATION PROTEIN 1/PARACASPASE"/>
    <property type="match status" value="1"/>
</dbReference>
<dbReference type="InterPro" id="IPR001309">
    <property type="entry name" value="Pept_C14_p20"/>
</dbReference>
<gene>
    <name evidence="2" type="ORF">J2793_006812</name>
</gene>
<dbReference type="PROSITE" id="PS50208">
    <property type="entry name" value="CASPASE_P20"/>
    <property type="match status" value="1"/>
</dbReference>
<dbReference type="RefSeq" id="WP_392395968.1">
    <property type="nucleotide sequence ID" value="NZ_JAURTK010000018.1"/>
</dbReference>
<comment type="caution">
    <text evidence="2">The sequence shown here is derived from an EMBL/GenBank/DDBJ whole genome shotgun (WGS) entry which is preliminary data.</text>
</comment>
<proteinExistence type="predicted"/>
<organism evidence="2 3">
    <name type="scientific">Paraburkholderia caledonica</name>
    <dbReference type="NCBI Taxonomy" id="134536"/>
    <lineage>
        <taxon>Bacteria</taxon>
        <taxon>Pseudomonadati</taxon>
        <taxon>Pseudomonadota</taxon>
        <taxon>Betaproteobacteria</taxon>
        <taxon>Burkholderiales</taxon>
        <taxon>Burkholderiaceae</taxon>
        <taxon>Paraburkholderia</taxon>
    </lineage>
</organism>
<dbReference type="SUPFAM" id="SSF52129">
    <property type="entry name" value="Caspase-like"/>
    <property type="match status" value="1"/>
</dbReference>
<dbReference type="Proteomes" id="UP001229486">
    <property type="component" value="Unassembled WGS sequence"/>
</dbReference>
<accession>A0AB73IMV0</accession>
<name>A0AB73IMV0_9BURK</name>
<dbReference type="Gene3D" id="3.40.50.1460">
    <property type="match status" value="1"/>
</dbReference>
<evidence type="ECO:0000313" key="2">
    <source>
        <dbReference type="EMBL" id="MDP9651337.1"/>
    </source>
</evidence>
<reference evidence="2" key="1">
    <citation type="submission" date="2023-07" db="EMBL/GenBank/DDBJ databases">
        <title>Sorghum-associated microbial communities from plants grown in Nebraska, USA.</title>
        <authorList>
            <person name="Schachtman D."/>
        </authorList>
    </citation>
    <scope>NUCLEOTIDE SEQUENCE</scope>
    <source>
        <strain evidence="2">DS1061</strain>
    </source>
</reference>
<dbReference type="GO" id="GO:0006508">
    <property type="term" value="P:proteolysis"/>
    <property type="evidence" value="ECO:0007669"/>
    <property type="project" value="InterPro"/>
</dbReference>
<feature type="domain" description="Caspase family p20" evidence="1">
    <location>
        <begin position="26"/>
        <end position="132"/>
    </location>
</feature>